<name>A0A368VW67_9BACL</name>
<sequence>MNAVASGPVETAFLRERMGLTEEQSNKVKEQESQMIPLGRRGETDDVARWIVNLADSESGCITGQIIGVDGGLVIS</sequence>
<dbReference type="Proteomes" id="UP000252415">
    <property type="component" value="Unassembled WGS sequence"/>
</dbReference>
<dbReference type="AlphaFoldDB" id="A0A368VW67"/>
<protein>
    <submittedName>
        <fullName evidence="1">Enoyl-ACP reductase-like protein</fullName>
    </submittedName>
</protein>
<dbReference type="SUPFAM" id="SSF51735">
    <property type="entry name" value="NAD(P)-binding Rossmann-fold domains"/>
    <property type="match status" value="1"/>
</dbReference>
<dbReference type="PANTHER" id="PTHR43975">
    <property type="entry name" value="ZGC:101858"/>
    <property type="match status" value="1"/>
</dbReference>
<dbReference type="PANTHER" id="PTHR43975:SF2">
    <property type="entry name" value="EG:BACR7A4.14 PROTEIN-RELATED"/>
    <property type="match status" value="1"/>
</dbReference>
<organism evidence="1 2">
    <name type="scientific">Paenibacillus prosopidis</name>
    <dbReference type="NCBI Taxonomy" id="630520"/>
    <lineage>
        <taxon>Bacteria</taxon>
        <taxon>Bacillati</taxon>
        <taxon>Bacillota</taxon>
        <taxon>Bacilli</taxon>
        <taxon>Bacillales</taxon>
        <taxon>Paenibacillaceae</taxon>
        <taxon>Paenibacillus</taxon>
    </lineage>
</organism>
<keyword evidence="2" id="KW-1185">Reference proteome</keyword>
<evidence type="ECO:0000313" key="2">
    <source>
        <dbReference type="Proteomes" id="UP000252415"/>
    </source>
</evidence>
<reference evidence="1 2" key="1">
    <citation type="submission" date="2018-07" db="EMBL/GenBank/DDBJ databases">
        <title>Genomic Encyclopedia of Type Strains, Phase III (KMG-III): the genomes of soil and plant-associated and newly described type strains.</title>
        <authorList>
            <person name="Whitman W."/>
        </authorList>
    </citation>
    <scope>NUCLEOTIDE SEQUENCE [LARGE SCALE GENOMIC DNA]</scope>
    <source>
        <strain evidence="1 2">CECT 7506</strain>
    </source>
</reference>
<dbReference type="OrthoDB" id="112317at2"/>
<dbReference type="InterPro" id="IPR002347">
    <property type="entry name" value="SDR_fam"/>
</dbReference>
<dbReference type="Pfam" id="PF13561">
    <property type="entry name" value="adh_short_C2"/>
    <property type="match status" value="1"/>
</dbReference>
<gene>
    <name evidence="1" type="ORF">DFP97_10943</name>
</gene>
<evidence type="ECO:0000313" key="1">
    <source>
        <dbReference type="EMBL" id="RCW46401.1"/>
    </source>
</evidence>
<comment type="caution">
    <text evidence="1">The sequence shown here is derived from an EMBL/GenBank/DDBJ whole genome shotgun (WGS) entry which is preliminary data.</text>
</comment>
<accession>A0A368VW67</accession>
<dbReference type="RefSeq" id="WP_114381061.1">
    <property type="nucleotide sequence ID" value="NZ_QPJD01000009.1"/>
</dbReference>
<dbReference type="InterPro" id="IPR036291">
    <property type="entry name" value="NAD(P)-bd_dom_sf"/>
</dbReference>
<dbReference type="Gene3D" id="3.40.50.720">
    <property type="entry name" value="NAD(P)-binding Rossmann-like Domain"/>
    <property type="match status" value="1"/>
</dbReference>
<dbReference type="EMBL" id="QPJD01000009">
    <property type="protein sequence ID" value="RCW46401.1"/>
    <property type="molecule type" value="Genomic_DNA"/>
</dbReference>
<proteinExistence type="predicted"/>